<sequence length="109" mass="11931">MRFDIKKNLQAEKDPDRGPGSPYLDSGLSERVQAAFLRRSLVNASSGIPDPPCNSRAGIPANPLSTSARPCVACHRRRDLRPARFGTKAPHFTSTLRVITRTPTVSCED</sequence>
<evidence type="ECO:0000313" key="2">
    <source>
        <dbReference type="EMBL" id="GAA2909142.1"/>
    </source>
</evidence>
<accession>A0ABN3WC74</accession>
<reference evidence="2 3" key="1">
    <citation type="journal article" date="2019" name="Int. J. Syst. Evol. Microbiol.">
        <title>The Global Catalogue of Microorganisms (GCM) 10K type strain sequencing project: providing services to taxonomists for standard genome sequencing and annotation.</title>
        <authorList>
            <consortium name="The Broad Institute Genomics Platform"/>
            <consortium name="The Broad Institute Genome Sequencing Center for Infectious Disease"/>
            <person name="Wu L."/>
            <person name="Ma J."/>
        </authorList>
    </citation>
    <scope>NUCLEOTIDE SEQUENCE [LARGE SCALE GENOMIC DNA]</scope>
    <source>
        <strain evidence="2 3">JCM 4087</strain>
    </source>
</reference>
<evidence type="ECO:0000313" key="3">
    <source>
        <dbReference type="Proteomes" id="UP001501102"/>
    </source>
</evidence>
<evidence type="ECO:0000256" key="1">
    <source>
        <dbReference type="SAM" id="MobiDB-lite"/>
    </source>
</evidence>
<feature type="compositionally biased region" description="Basic and acidic residues" evidence="1">
    <location>
        <begin position="1"/>
        <end position="17"/>
    </location>
</feature>
<organism evidence="2 3">
    <name type="scientific">Streptomyces thioluteus</name>
    <dbReference type="NCBI Taxonomy" id="66431"/>
    <lineage>
        <taxon>Bacteria</taxon>
        <taxon>Bacillati</taxon>
        <taxon>Actinomycetota</taxon>
        <taxon>Actinomycetes</taxon>
        <taxon>Kitasatosporales</taxon>
        <taxon>Streptomycetaceae</taxon>
        <taxon>Streptomyces</taxon>
    </lineage>
</organism>
<gene>
    <name evidence="2" type="ORF">GCM10020221_01500</name>
</gene>
<dbReference type="EMBL" id="BAAAXZ010000005">
    <property type="protein sequence ID" value="GAA2909142.1"/>
    <property type="molecule type" value="Genomic_DNA"/>
</dbReference>
<name>A0ABN3WC74_STRTU</name>
<feature type="region of interest" description="Disordered" evidence="1">
    <location>
        <begin position="1"/>
        <end position="26"/>
    </location>
</feature>
<keyword evidence="3" id="KW-1185">Reference proteome</keyword>
<protein>
    <submittedName>
        <fullName evidence="2">Uncharacterized protein</fullName>
    </submittedName>
</protein>
<dbReference type="Proteomes" id="UP001501102">
    <property type="component" value="Unassembled WGS sequence"/>
</dbReference>
<comment type="caution">
    <text evidence="2">The sequence shown here is derived from an EMBL/GenBank/DDBJ whole genome shotgun (WGS) entry which is preliminary data.</text>
</comment>
<proteinExistence type="predicted"/>